<feature type="transmembrane region" description="Helical" evidence="1">
    <location>
        <begin position="47"/>
        <end position="65"/>
    </location>
</feature>
<organism evidence="2 3">
    <name type="scientific">Candidatus Shapirobacteria bacterium CG03_land_8_20_14_0_80_39_12</name>
    <dbReference type="NCBI Taxonomy" id="1974879"/>
    <lineage>
        <taxon>Bacteria</taxon>
        <taxon>Candidatus Shapironibacteriota</taxon>
    </lineage>
</organism>
<dbReference type="EMBL" id="PEVC01000059">
    <property type="protein sequence ID" value="PIV00239.1"/>
    <property type="molecule type" value="Genomic_DNA"/>
</dbReference>
<comment type="caution">
    <text evidence="2">The sequence shown here is derived from an EMBL/GenBank/DDBJ whole genome shotgun (WGS) entry which is preliminary data.</text>
</comment>
<name>A0A2M7BAY1_9BACT</name>
<dbReference type="PANTHER" id="PTHR47245">
    <property type="entry name" value="PEPTIDYLPROLYL ISOMERASE"/>
    <property type="match status" value="1"/>
</dbReference>
<reference evidence="3" key="1">
    <citation type="submission" date="2017-09" db="EMBL/GenBank/DDBJ databases">
        <title>Depth-based differentiation of microbial function through sediment-hosted aquifers and enrichment of novel symbionts in the deep terrestrial subsurface.</title>
        <authorList>
            <person name="Probst A.J."/>
            <person name="Ladd B."/>
            <person name="Jarett J.K."/>
            <person name="Geller-Mcgrath D.E."/>
            <person name="Sieber C.M.K."/>
            <person name="Emerson J.B."/>
            <person name="Anantharaman K."/>
            <person name="Thomas B.C."/>
            <person name="Malmstrom R."/>
            <person name="Stieglmeier M."/>
            <person name="Klingl A."/>
            <person name="Woyke T."/>
            <person name="Ryan C.M."/>
            <person name="Banfield J.F."/>
        </authorList>
    </citation>
    <scope>NUCLEOTIDE SEQUENCE [LARGE SCALE GENOMIC DNA]</scope>
</reference>
<keyword evidence="1" id="KW-0812">Transmembrane</keyword>
<evidence type="ECO:0000313" key="3">
    <source>
        <dbReference type="Proteomes" id="UP000229631"/>
    </source>
</evidence>
<dbReference type="AlphaFoldDB" id="A0A2M7BAY1"/>
<gene>
    <name evidence="2" type="ORF">COS54_03330</name>
</gene>
<protein>
    <recommendedName>
        <fullName evidence="4">SurA N-terminal domain-containing protein</fullName>
    </recommendedName>
</protein>
<evidence type="ECO:0000256" key="1">
    <source>
        <dbReference type="SAM" id="Phobius"/>
    </source>
</evidence>
<keyword evidence="1" id="KW-0472">Membrane</keyword>
<dbReference type="InterPro" id="IPR050245">
    <property type="entry name" value="PrsA_foldase"/>
</dbReference>
<evidence type="ECO:0000313" key="2">
    <source>
        <dbReference type="EMBL" id="PIV00239.1"/>
    </source>
</evidence>
<evidence type="ECO:0008006" key="4">
    <source>
        <dbReference type="Google" id="ProtNLM"/>
    </source>
</evidence>
<dbReference type="Gene3D" id="1.10.4030.10">
    <property type="entry name" value="Porin chaperone SurA, peptide-binding domain"/>
    <property type="match status" value="1"/>
</dbReference>
<dbReference type="PANTHER" id="PTHR47245:SF2">
    <property type="entry name" value="PEPTIDYL-PROLYL CIS-TRANS ISOMERASE HP_0175-RELATED"/>
    <property type="match status" value="1"/>
</dbReference>
<dbReference type="SUPFAM" id="SSF109998">
    <property type="entry name" value="Triger factor/SurA peptide-binding domain-like"/>
    <property type="match status" value="1"/>
</dbReference>
<keyword evidence="1" id="KW-1133">Transmembrane helix</keyword>
<proteinExistence type="predicted"/>
<sequence length="232" mass="25829">MPTKAKTKIIRSVVTKKPVESEIIDSKVEETRSSSCRSSQKANPKTIGLIVLIIVIILGLLGYLFKDKFVVAIIDGKPIFRYELSKRIFATYGKETLENLIIENLIKSEVKKAKISVSEAEVNDEISKISSSLGAGTKIEDALKLQGMTLKDLHDQILLKLEVNKLLEEGITVSDEEVNLFIKNNGQSLTASGEAERKKEAADLVKSQKVSEKIQSWIQDLLTKAKITRFLK</sequence>
<accession>A0A2M7BAY1</accession>
<dbReference type="Proteomes" id="UP000229631">
    <property type="component" value="Unassembled WGS sequence"/>
</dbReference>
<dbReference type="InterPro" id="IPR027304">
    <property type="entry name" value="Trigger_fact/SurA_dom_sf"/>
</dbReference>